<dbReference type="SUPFAM" id="SSF52540">
    <property type="entry name" value="P-loop containing nucleoside triphosphate hydrolases"/>
    <property type="match status" value="1"/>
</dbReference>
<dbReference type="Gene3D" id="3.40.50.300">
    <property type="entry name" value="P-loop containing nucleotide triphosphate hydrolases"/>
    <property type="match status" value="1"/>
</dbReference>
<keyword evidence="11" id="KW-0067">ATP-binding</keyword>
<comment type="caution">
    <text evidence="11">The sequence shown here is derived from an EMBL/GenBank/DDBJ whole genome shotgun (WGS) entry which is preliminary data.</text>
</comment>
<keyword evidence="6" id="KW-1278">Translocase</keyword>
<dbReference type="PANTHER" id="PTHR43297">
    <property type="entry name" value="OLIGOPEPTIDE TRANSPORT ATP-BINDING PROTEIN APPD"/>
    <property type="match status" value="1"/>
</dbReference>
<dbReference type="AlphaFoldDB" id="A0A364UTW1"/>
<keyword evidence="11" id="KW-0547">Nucleotide-binding</keyword>
<keyword evidence="4" id="KW-1003">Cell membrane</keyword>
<evidence type="ECO:0000256" key="7">
    <source>
        <dbReference type="ARBA" id="ARBA00023136"/>
    </source>
</evidence>
<protein>
    <submittedName>
        <fullName evidence="11">ABC transporter ATP-binding protein</fullName>
    </submittedName>
</protein>
<organism evidence="11 12">
    <name type="scientific">Staphylococcus warneri</name>
    <dbReference type="NCBI Taxonomy" id="1292"/>
    <lineage>
        <taxon>Bacteria</taxon>
        <taxon>Bacillati</taxon>
        <taxon>Bacillota</taxon>
        <taxon>Bacilli</taxon>
        <taxon>Bacillales</taxon>
        <taxon>Staphylococcaceae</taxon>
        <taxon>Staphylococcus</taxon>
    </lineage>
</organism>
<dbReference type="PANTHER" id="PTHR43297:SF14">
    <property type="entry name" value="ATPASE AAA-TYPE CORE DOMAIN-CONTAINING PROTEIN"/>
    <property type="match status" value="1"/>
</dbReference>
<name>A0A364UTW1_STAWA</name>
<dbReference type="EMBL" id="QXWP01000001">
    <property type="protein sequence ID" value="NBH29562.1"/>
    <property type="molecule type" value="Genomic_DNA"/>
</dbReference>
<dbReference type="EMBL" id="JAANHJ010000001">
    <property type="protein sequence ID" value="MCG6225755.1"/>
    <property type="molecule type" value="Genomic_DNA"/>
</dbReference>
<evidence type="ECO:0000256" key="1">
    <source>
        <dbReference type="ARBA" id="ARBA00004370"/>
    </source>
</evidence>
<evidence type="ECO:0000313" key="12">
    <source>
        <dbReference type="Proteomes" id="UP000261016"/>
    </source>
</evidence>
<keyword evidence="3" id="KW-0813">Transport</keyword>
<feature type="domain" description="ABC transporter" evidence="8">
    <location>
        <begin position="4"/>
        <end position="245"/>
    </location>
</feature>
<dbReference type="InterPro" id="IPR050388">
    <property type="entry name" value="ABC_Ni/Peptide_Import"/>
</dbReference>
<dbReference type="RefSeq" id="WP_002465821.1">
    <property type="nucleotide sequence ID" value="NZ_CABMFV010000001.1"/>
</dbReference>
<evidence type="ECO:0000256" key="2">
    <source>
        <dbReference type="ARBA" id="ARBA00005417"/>
    </source>
</evidence>
<proteinExistence type="inferred from homology"/>
<reference evidence="11 12" key="1">
    <citation type="submission" date="2018-08" db="EMBL/GenBank/DDBJ databases">
        <title>A genome reference for cultivated species of the human gut microbiota.</title>
        <authorList>
            <person name="Zou Y."/>
            <person name="Xue W."/>
            <person name="Luo G."/>
        </authorList>
    </citation>
    <scope>NUCLEOTIDE SEQUENCE [LARGE SCALE GENOMIC DNA]</scope>
    <source>
        <strain evidence="11 12">OM08-17AT</strain>
    </source>
</reference>
<comment type="similarity">
    <text evidence="2">Belongs to the ABC transporter superfamily.</text>
</comment>
<dbReference type="PROSITE" id="PS50893">
    <property type="entry name" value="ABC_TRANSPORTER_2"/>
    <property type="match status" value="1"/>
</dbReference>
<dbReference type="Proteomes" id="UP000814367">
    <property type="component" value="Unassembled WGS sequence"/>
</dbReference>
<evidence type="ECO:0000313" key="11">
    <source>
        <dbReference type="EMBL" id="RGM32670.1"/>
    </source>
</evidence>
<evidence type="ECO:0000313" key="9">
    <source>
        <dbReference type="EMBL" id="MCG6225755.1"/>
    </source>
</evidence>
<evidence type="ECO:0000256" key="3">
    <source>
        <dbReference type="ARBA" id="ARBA00022448"/>
    </source>
</evidence>
<accession>A0A364UTW1</accession>
<reference evidence="10 13" key="2">
    <citation type="submission" date="2018-08" db="EMBL/GenBank/DDBJ databases">
        <title>Murine metabolic-syndrome-specific gut microbial biobank.</title>
        <authorList>
            <person name="Liu C."/>
        </authorList>
    </citation>
    <scope>NUCLEOTIDE SEQUENCE [LARGE SCALE GENOMIC DNA]</scope>
    <source>
        <strain evidence="10 13">1XD21-27</strain>
    </source>
</reference>
<reference evidence="9 14" key="3">
    <citation type="submission" date="2020-03" db="EMBL/GenBank/DDBJ databases">
        <title>Comparative genetics of Staphylococcus warneri persistents from caprine mastitis.</title>
        <authorList>
            <person name="Franca C.A."/>
            <person name="Rosa D.S."/>
            <person name="Silva A."/>
            <person name="Rodrigues D.L.N."/>
            <person name="Santos R.G."/>
            <person name="Castillo R.E.H."/>
            <person name="Moreira M.A.S."/>
            <person name="Lima M.C."/>
            <person name="Gouveia G.V."/>
            <person name="Gouveia J.J.S."/>
            <person name="Souza R.F.S."/>
            <person name="Bertram B."/>
            <person name="Azevedo V."/>
            <person name="Costa M."/>
        </authorList>
    </citation>
    <scope>NUCLEOTIDE SEQUENCE [LARGE SCALE GENOMIC DNA]</scope>
    <source>
        <strain evidence="9 14">Cap 9.2</strain>
    </source>
</reference>
<dbReference type="Proteomes" id="UP000481807">
    <property type="component" value="Unassembled WGS sequence"/>
</dbReference>
<comment type="subcellular location">
    <subcellularLocation>
        <location evidence="1">Membrane</location>
    </subcellularLocation>
</comment>
<evidence type="ECO:0000313" key="13">
    <source>
        <dbReference type="Proteomes" id="UP000481807"/>
    </source>
</evidence>
<keyword evidence="7" id="KW-0472">Membrane</keyword>
<dbReference type="GO" id="GO:0016020">
    <property type="term" value="C:membrane"/>
    <property type="evidence" value="ECO:0007669"/>
    <property type="project" value="UniProtKB-SubCell"/>
</dbReference>
<dbReference type="InterPro" id="IPR027417">
    <property type="entry name" value="P-loop_NTPase"/>
</dbReference>
<evidence type="ECO:0000313" key="14">
    <source>
        <dbReference type="Proteomes" id="UP000814367"/>
    </source>
</evidence>
<evidence type="ECO:0000256" key="6">
    <source>
        <dbReference type="ARBA" id="ARBA00022967"/>
    </source>
</evidence>
<evidence type="ECO:0000259" key="8">
    <source>
        <dbReference type="PROSITE" id="PS50893"/>
    </source>
</evidence>
<evidence type="ECO:0000256" key="4">
    <source>
        <dbReference type="ARBA" id="ARBA00022475"/>
    </source>
</evidence>
<dbReference type="InterPro" id="IPR003439">
    <property type="entry name" value="ABC_transporter-like_ATP-bd"/>
</dbReference>
<sequence>MNIIEVKGLTINDSKGQSLLNHVDLSIKTQQINAIIGESGAGKTLAIRFILNQLPHDFHIEYDDFLYYGHPVTQLDDHLGKDIGYISQNYTQSFNDHTKLGKQLIAIYRTHFDVSKQVAKTKVKEALTWVNLSSEEILTLYSFQLSGGQLERVYIASVLMLDPKLIIADEPVASLDMVNGLQIMDLLEHIVKDHHQTLLIVTHNMSHVLKYADQIDVIQNGQIVDSGNRSYFESKQSTTYAQRLFHFRSHIKREYHD</sequence>
<dbReference type="EMBL" id="QSTD01000001">
    <property type="protein sequence ID" value="RGM32670.1"/>
    <property type="molecule type" value="Genomic_DNA"/>
</dbReference>
<dbReference type="GO" id="GO:0016887">
    <property type="term" value="F:ATP hydrolysis activity"/>
    <property type="evidence" value="ECO:0007669"/>
    <property type="project" value="InterPro"/>
</dbReference>
<evidence type="ECO:0000256" key="5">
    <source>
        <dbReference type="ARBA" id="ARBA00022519"/>
    </source>
</evidence>
<dbReference type="Proteomes" id="UP000261016">
    <property type="component" value="Unassembled WGS sequence"/>
</dbReference>
<keyword evidence="14" id="KW-1185">Reference proteome</keyword>
<keyword evidence="5" id="KW-0997">Cell inner membrane</keyword>
<gene>
    <name evidence="10" type="ORF">D3Z30_01030</name>
    <name evidence="11" type="ORF">DXC19_03965</name>
    <name evidence="9" type="ORF">G8J23_07135</name>
</gene>
<dbReference type="Pfam" id="PF00005">
    <property type="entry name" value="ABC_tran"/>
    <property type="match status" value="1"/>
</dbReference>
<evidence type="ECO:0000313" key="10">
    <source>
        <dbReference type="EMBL" id="NBH29562.1"/>
    </source>
</evidence>
<dbReference type="GO" id="GO:0005524">
    <property type="term" value="F:ATP binding"/>
    <property type="evidence" value="ECO:0007669"/>
    <property type="project" value="UniProtKB-KW"/>
</dbReference>